<proteinExistence type="predicted"/>
<feature type="domain" description="VWFD" evidence="3">
    <location>
        <begin position="123"/>
        <end position="337"/>
    </location>
</feature>
<dbReference type="PROSITE" id="PS51233">
    <property type="entry name" value="VWFD"/>
    <property type="match status" value="1"/>
</dbReference>
<dbReference type="AlphaFoldDB" id="A0A556MY77"/>
<feature type="region of interest" description="Disordered" evidence="1">
    <location>
        <begin position="82"/>
        <end position="102"/>
    </location>
</feature>
<feature type="signal peptide" evidence="2">
    <location>
        <begin position="1"/>
        <end position="21"/>
    </location>
</feature>
<feature type="region of interest" description="Disordered" evidence="1">
    <location>
        <begin position="397"/>
        <end position="608"/>
    </location>
</feature>
<feature type="compositionally biased region" description="Basic and acidic residues" evidence="1">
    <location>
        <begin position="431"/>
        <end position="441"/>
    </location>
</feature>
<gene>
    <name evidence="4" type="ORF">FO442_09715</name>
</gene>
<dbReference type="OrthoDB" id="574668at2"/>
<dbReference type="Pfam" id="PF00094">
    <property type="entry name" value="VWD"/>
    <property type="match status" value="1"/>
</dbReference>
<dbReference type="InterPro" id="IPR001846">
    <property type="entry name" value="VWF_type-D"/>
</dbReference>
<dbReference type="InterPro" id="IPR051495">
    <property type="entry name" value="Epithelial_Barrier/Signaling"/>
</dbReference>
<keyword evidence="5" id="KW-1185">Reference proteome</keyword>
<name>A0A556MY77_9FLAO</name>
<dbReference type="Proteomes" id="UP000316008">
    <property type="component" value="Unassembled WGS sequence"/>
</dbReference>
<feature type="chain" id="PRO_5022007235" description="VWFD domain-containing protein" evidence="2">
    <location>
        <begin position="22"/>
        <end position="608"/>
    </location>
</feature>
<feature type="compositionally biased region" description="Polar residues" evidence="1">
    <location>
        <begin position="483"/>
        <end position="520"/>
    </location>
</feature>
<keyword evidence="2" id="KW-0732">Signal</keyword>
<dbReference type="RefSeq" id="WP_144332978.1">
    <property type="nucleotide sequence ID" value="NZ_VLPL01000004.1"/>
</dbReference>
<evidence type="ECO:0000259" key="3">
    <source>
        <dbReference type="PROSITE" id="PS51233"/>
    </source>
</evidence>
<evidence type="ECO:0000313" key="4">
    <source>
        <dbReference type="EMBL" id="TSJ44865.1"/>
    </source>
</evidence>
<reference evidence="4 5" key="1">
    <citation type="submission" date="2019-07" db="EMBL/GenBank/DDBJ databases">
        <authorList>
            <person name="Huq M.A."/>
        </authorList>
    </citation>
    <scope>NUCLEOTIDE SEQUENCE [LARGE SCALE GENOMIC DNA]</scope>
    <source>
        <strain evidence="4 5">MAH-3</strain>
    </source>
</reference>
<comment type="caution">
    <text evidence="4">The sequence shown here is derived from an EMBL/GenBank/DDBJ whole genome shotgun (WGS) entry which is preliminary data.</text>
</comment>
<feature type="compositionally biased region" description="Low complexity" evidence="1">
    <location>
        <begin position="575"/>
        <end position="608"/>
    </location>
</feature>
<organism evidence="4 5">
    <name type="scientific">Fluviicola chungangensis</name>
    <dbReference type="NCBI Taxonomy" id="2597671"/>
    <lineage>
        <taxon>Bacteria</taxon>
        <taxon>Pseudomonadati</taxon>
        <taxon>Bacteroidota</taxon>
        <taxon>Flavobacteriia</taxon>
        <taxon>Flavobacteriales</taxon>
        <taxon>Crocinitomicaceae</taxon>
        <taxon>Fluviicola</taxon>
    </lineage>
</organism>
<accession>A0A556MY77</accession>
<evidence type="ECO:0000313" key="5">
    <source>
        <dbReference type="Proteomes" id="UP000316008"/>
    </source>
</evidence>
<dbReference type="PANTHER" id="PTHR13802">
    <property type="entry name" value="MUCIN 4-RELATED"/>
    <property type="match status" value="1"/>
</dbReference>
<evidence type="ECO:0000256" key="2">
    <source>
        <dbReference type="SAM" id="SignalP"/>
    </source>
</evidence>
<evidence type="ECO:0000256" key="1">
    <source>
        <dbReference type="SAM" id="MobiDB-lite"/>
    </source>
</evidence>
<dbReference type="EMBL" id="VLPL01000004">
    <property type="protein sequence ID" value="TSJ44865.1"/>
    <property type="molecule type" value="Genomic_DNA"/>
</dbReference>
<sequence>MKKHVTFFGLFALLTLGTASAQEKATFGTDFQPIRKDLVAWDAVRGEWLAQSMEAMANKRPTPDRNFPEEYTPAEMFSAMPSTTQDKVRSHIRRSSTTSDSLSRAQWSRLNSFTNRTPDCKPVMGRTYGDPHLKSFDGATYSFQTVGEFTLVKSGSGNVNVQVRQRNQSDDFSLNTAVAMNVGGDRVCFYANEKPDGNTSTPLRIDGEPVYIEGQNYYLEHGGTISPSGRNNYTITWPTGEKVKLDGSQTGGMGFYNIAVEIYPCTDTYDGILGNANGRTSDDFDVRNSMGGIASSNWNMGVFGSTNQRDQLLEKEYLAFLAKDFARQYRITPQESLFDYGFNQSTFAFTDESFPRVHRTLGDLNDSDFRRAQRECERRGFTGSDLSACIYDNGFLRIEPTPKPNIPDRTVGRQLDPVRTPTPNVNPGQKPYRERYPEPRVEGTPGGNNGTAVPRTGNTSTGTPVSSSDKPVITEREKPAPQNPENVGNSSTRTVSKETPASKPVETSTPRVYSSSGTSSEPVKPVKTPEPEVVRPVYNKPVYTEPVRTEPVRTQPIKTEPVRTEPKYTPPPSSNPVSTPVQRPASTPVSTPSSRPSTPITSPGRRGG</sequence>
<feature type="compositionally biased region" description="Polar residues" evidence="1">
    <location>
        <begin position="456"/>
        <end position="469"/>
    </location>
</feature>
<protein>
    <recommendedName>
        <fullName evidence="3">VWFD domain-containing protein</fullName>
    </recommendedName>
</protein>
<dbReference type="PANTHER" id="PTHR13802:SF52">
    <property type="entry name" value="MUCIN-4"/>
    <property type="match status" value="1"/>
</dbReference>